<reference evidence="1" key="1">
    <citation type="journal article" date="2021" name="Genome Biol. Evol.">
        <title>A High-Quality Reference Genome for a Parasitic Bivalve with Doubly Uniparental Inheritance (Bivalvia: Unionida).</title>
        <authorList>
            <person name="Smith C.H."/>
        </authorList>
    </citation>
    <scope>NUCLEOTIDE SEQUENCE</scope>
    <source>
        <strain evidence="1">CHS0354</strain>
    </source>
</reference>
<reference evidence="1" key="2">
    <citation type="journal article" date="2021" name="Genome Biol. Evol.">
        <title>Developing a high-quality reference genome for a parasitic bivalve with doubly uniparental inheritance (Bivalvia: Unionida).</title>
        <authorList>
            <person name="Smith C.H."/>
        </authorList>
    </citation>
    <scope>NUCLEOTIDE SEQUENCE</scope>
    <source>
        <strain evidence="1">CHS0354</strain>
        <tissue evidence="1">Mantle</tissue>
    </source>
</reference>
<sequence length="106" mass="11996">MVIWYHGTKLEGECMVEDSTLMRCYSPQVNSSNGNCSTNSTMNESYSYGFVLDDVENVSNLTKKDKYIFETFSIVPDPSFQPLTSTFDSIYKHDPNSDLIITVSIL</sequence>
<evidence type="ECO:0000313" key="1">
    <source>
        <dbReference type="EMBL" id="KAK3610542.1"/>
    </source>
</evidence>
<name>A0AAE0THQ1_9BIVA</name>
<keyword evidence="2" id="KW-1185">Reference proteome</keyword>
<gene>
    <name evidence="1" type="ORF">CHS0354_008978</name>
</gene>
<accession>A0AAE0THQ1</accession>
<evidence type="ECO:0000313" key="2">
    <source>
        <dbReference type="Proteomes" id="UP001195483"/>
    </source>
</evidence>
<organism evidence="1 2">
    <name type="scientific">Potamilus streckersoni</name>
    <dbReference type="NCBI Taxonomy" id="2493646"/>
    <lineage>
        <taxon>Eukaryota</taxon>
        <taxon>Metazoa</taxon>
        <taxon>Spiralia</taxon>
        <taxon>Lophotrochozoa</taxon>
        <taxon>Mollusca</taxon>
        <taxon>Bivalvia</taxon>
        <taxon>Autobranchia</taxon>
        <taxon>Heteroconchia</taxon>
        <taxon>Palaeoheterodonta</taxon>
        <taxon>Unionida</taxon>
        <taxon>Unionoidea</taxon>
        <taxon>Unionidae</taxon>
        <taxon>Ambleminae</taxon>
        <taxon>Lampsilini</taxon>
        <taxon>Potamilus</taxon>
    </lineage>
</organism>
<proteinExistence type="predicted"/>
<dbReference type="Proteomes" id="UP001195483">
    <property type="component" value="Unassembled WGS sequence"/>
</dbReference>
<dbReference type="AlphaFoldDB" id="A0AAE0THQ1"/>
<protein>
    <submittedName>
        <fullName evidence="1">Uncharacterized protein</fullName>
    </submittedName>
</protein>
<comment type="caution">
    <text evidence="1">The sequence shown here is derived from an EMBL/GenBank/DDBJ whole genome shotgun (WGS) entry which is preliminary data.</text>
</comment>
<dbReference type="EMBL" id="JAEAOA010000587">
    <property type="protein sequence ID" value="KAK3610542.1"/>
    <property type="molecule type" value="Genomic_DNA"/>
</dbReference>
<reference evidence="1" key="3">
    <citation type="submission" date="2023-05" db="EMBL/GenBank/DDBJ databases">
        <authorList>
            <person name="Smith C.H."/>
        </authorList>
    </citation>
    <scope>NUCLEOTIDE SEQUENCE</scope>
    <source>
        <strain evidence="1">CHS0354</strain>
        <tissue evidence="1">Mantle</tissue>
    </source>
</reference>